<dbReference type="GeneID" id="26903576"/>
<evidence type="ECO:0000313" key="3">
    <source>
        <dbReference type="Proteomes" id="UP000037923"/>
    </source>
</evidence>
<organism evidence="2 3">
    <name type="scientific">Leptomonas pyrrhocoris</name>
    <name type="common">Firebug parasite</name>
    <dbReference type="NCBI Taxonomy" id="157538"/>
    <lineage>
        <taxon>Eukaryota</taxon>
        <taxon>Discoba</taxon>
        <taxon>Euglenozoa</taxon>
        <taxon>Kinetoplastea</taxon>
        <taxon>Metakinetoplastina</taxon>
        <taxon>Trypanosomatida</taxon>
        <taxon>Trypanosomatidae</taxon>
        <taxon>Leishmaniinae</taxon>
        <taxon>Leptomonas</taxon>
    </lineage>
</organism>
<feature type="region of interest" description="Disordered" evidence="1">
    <location>
        <begin position="95"/>
        <end position="152"/>
    </location>
</feature>
<feature type="region of interest" description="Disordered" evidence="1">
    <location>
        <begin position="193"/>
        <end position="254"/>
    </location>
</feature>
<gene>
    <name evidence="2" type="ORF">ABB37_03285</name>
</gene>
<evidence type="ECO:0000256" key="1">
    <source>
        <dbReference type="SAM" id="MobiDB-lite"/>
    </source>
</evidence>
<feature type="compositionally biased region" description="Basic and acidic residues" evidence="1">
    <location>
        <begin position="434"/>
        <end position="445"/>
    </location>
</feature>
<protein>
    <submittedName>
        <fullName evidence="2">Uncharacterized protein</fullName>
    </submittedName>
</protein>
<keyword evidence="3" id="KW-1185">Reference proteome</keyword>
<feature type="compositionally biased region" description="Low complexity" evidence="1">
    <location>
        <begin position="130"/>
        <end position="143"/>
    </location>
</feature>
<feature type="region of interest" description="Disordered" evidence="1">
    <location>
        <begin position="405"/>
        <end position="478"/>
    </location>
</feature>
<dbReference type="VEuPathDB" id="TriTrypDB:LpyrH10_05_1450"/>
<comment type="caution">
    <text evidence="2">The sequence shown here is derived from an EMBL/GenBank/DDBJ whole genome shotgun (WGS) entry which is preliminary data.</text>
</comment>
<dbReference type="EMBL" id="LGTL01000005">
    <property type="protein sequence ID" value="KPA82151.1"/>
    <property type="molecule type" value="Genomic_DNA"/>
</dbReference>
<feature type="compositionally biased region" description="Pro residues" evidence="1">
    <location>
        <begin position="240"/>
        <end position="250"/>
    </location>
</feature>
<accession>A0A0N0DWT0</accession>
<name>A0A0N0DWT0_LEPPY</name>
<feature type="compositionally biased region" description="Low complexity" evidence="1">
    <location>
        <begin position="214"/>
        <end position="224"/>
    </location>
</feature>
<dbReference type="OrthoDB" id="263258at2759"/>
<proteinExistence type="predicted"/>
<sequence>MKLKTAMNPLISSSTLASPCVVGTLPPSLIAVVSQASHSVIAYLSAELPPADVGSAGTSMGSNAVDSTLPGAKKALRYAVFEDAATQRRWTVELSSNRDRNNSSLASEETESWSVDVDLSNGVQPPDTTSGASAASAAAAASGVGPLTGPKHVMQQDTWRETAMMKPPPPPLVARVPIAAAAADVVDATTLSTELQREGKESTKQGVTDINDDASSTSSALTAAGNNPSPASATPAVELPRPPHAPPPPITNGAVSSLHGHSLDDLKNQHGALLRLLVQVLAPQRMTTPLVVRKVCTRSPDGAASSLCEVHDPSSSSSVLRYTDADVATAVELLTTPHPRHPNQRELKSEAYLLMNLDGFADGELRHKAVNRAYPALALHWPTSAALLDAMERYVDREVVLETRKRHPKLTAQDGSGEQRKRRRSHSSSGSDSGSRDSSDNDERGAPATVGPSASSRPSSDDSHASVPPRQHTTQKTFQSLHEYPQSLERGDLHAWRDGAEATKVRECLQAATTLAQQTPSSSSASVAAASTSVDSATTLSVLPIANAEDVAVLRGQYDALATAEAAVERRLRDYRDTIQELKVWYRAEQCSPHFQSELGAWVQAQEEARAELVGLQEKVHIVRYKLERDLTDYLHLHALRVL</sequence>
<dbReference type="EMBL" id="LGTL01000005">
    <property type="protein sequence ID" value="KPA82152.1"/>
    <property type="molecule type" value="Genomic_DNA"/>
</dbReference>
<reference evidence="2 3" key="1">
    <citation type="submission" date="2015-07" db="EMBL/GenBank/DDBJ databases">
        <title>High-quality genome of monoxenous trypanosomatid Leptomonas pyrrhocoris.</title>
        <authorList>
            <person name="Flegontov P."/>
            <person name="Butenko A."/>
            <person name="Firsov S."/>
            <person name="Vlcek C."/>
            <person name="Logacheva M.D."/>
            <person name="Field M."/>
            <person name="Filatov D."/>
            <person name="Flegontova O."/>
            <person name="Gerasimov E."/>
            <person name="Jackson A.P."/>
            <person name="Kelly S."/>
            <person name="Opperdoes F."/>
            <person name="O'Reilly A."/>
            <person name="Votypka J."/>
            <person name="Yurchenko V."/>
            <person name="Lukes J."/>
        </authorList>
    </citation>
    <scope>NUCLEOTIDE SEQUENCE [LARGE SCALE GENOMIC DNA]</scope>
    <source>
        <strain evidence="2">H10</strain>
    </source>
</reference>
<dbReference type="RefSeq" id="XP_015660591.1">
    <property type="nucleotide sequence ID" value="XM_015800584.1"/>
</dbReference>
<evidence type="ECO:0000313" key="2">
    <source>
        <dbReference type="EMBL" id="KPA82151.1"/>
    </source>
</evidence>
<dbReference type="Proteomes" id="UP000037923">
    <property type="component" value="Unassembled WGS sequence"/>
</dbReference>
<dbReference type="RefSeq" id="XP_015660590.1">
    <property type="nucleotide sequence ID" value="XM_015800583.1"/>
</dbReference>
<dbReference type="AlphaFoldDB" id="A0A0N0DWT0"/>